<protein>
    <submittedName>
        <fullName evidence="1">Uncharacterized protein</fullName>
    </submittedName>
</protein>
<accession>X0WDS6</accession>
<reference evidence="1" key="1">
    <citation type="journal article" date="2014" name="Front. Microbiol.">
        <title>High frequency of phylogenetically diverse reductive dehalogenase-homologous genes in deep subseafloor sedimentary metagenomes.</title>
        <authorList>
            <person name="Kawai M."/>
            <person name="Futagami T."/>
            <person name="Toyoda A."/>
            <person name="Takaki Y."/>
            <person name="Nishi S."/>
            <person name="Hori S."/>
            <person name="Arai W."/>
            <person name="Tsubouchi T."/>
            <person name="Morono Y."/>
            <person name="Uchiyama I."/>
            <person name="Ito T."/>
            <person name="Fujiyama A."/>
            <person name="Inagaki F."/>
            <person name="Takami H."/>
        </authorList>
    </citation>
    <scope>NUCLEOTIDE SEQUENCE</scope>
    <source>
        <strain evidence="1">Expedition CK06-06</strain>
    </source>
</reference>
<comment type="caution">
    <text evidence="1">The sequence shown here is derived from an EMBL/GenBank/DDBJ whole genome shotgun (WGS) entry which is preliminary data.</text>
</comment>
<proteinExistence type="predicted"/>
<gene>
    <name evidence="1" type="ORF">S01H1_69725</name>
</gene>
<dbReference type="EMBL" id="BARS01046315">
    <property type="protein sequence ID" value="GAG28800.1"/>
    <property type="molecule type" value="Genomic_DNA"/>
</dbReference>
<organism evidence="1">
    <name type="scientific">marine sediment metagenome</name>
    <dbReference type="NCBI Taxonomy" id="412755"/>
    <lineage>
        <taxon>unclassified sequences</taxon>
        <taxon>metagenomes</taxon>
        <taxon>ecological metagenomes</taxon>
    </lineage>
</organism>
<dbReference type="AlphaFoldDB" id="X0WDS6"/>
<name>X0WDS6_9ZZZZ</name>
<evidence type="ECO:0000313" key="1">
    <source>
        <dbReference type="EMBL" id="GAG28800.1"/>
    </source>
</evidence>
<feature type="non-terminal residue" evidence="1">
    <location>
        <position position="1"/>
    </location>
</feature>
<sequence length="42" mass="4610">RHGFLRATLFYNWATKGVNVGSSAPAIVGIGVNYLYNSIRLI</sequence>